<evidence type="ECO:0000256" key="7">
    <source>
        <dbReference type="ARBA" id="ARBA00023157"/>
    </source>
</evidence>
<evidence type="ECO:0000256" key="5">
    <source>
        <dbReference type="ARBA" id="ARBA00022525"/>
    </source>
</evidence>
<feature type="domain" description="Glycoprotein hormone subunit beta" evidence="13">
    <location>
        <begin position="20"/>
        <end position="116"/>
    </location>
</feature>
<dbReference type="GO" id="GO:0005615">
    <property type="term" value="C:extracellular space"/>
    <property type="evidence" value="ECO:0007669"/>
    <property type="project" value="TreeGrafter"/>
</dbReference>
<dbReference type="Gene3D" id="2.10.90.10">
    <property type="entry name" value="Cystine-knot cytokines"/>
    <property type="match status" value="1"/>
</dbReference>
<dbReference type="Pfam" id="PF00007">
    <property type="entry name" value="Cys_knot"/>
    <property type="match status" value="1"/>
</dbReference>
<keyword evidence="5" id="KW-0964">Secreted</keyword>
<evidence type="ECO:0000256" key="8">
    <source>
        <dbReference type="ARBA" id="ARBA00023180"/>
    </source>
</evidence>
<evidence type="ECO:0000256" key="12">
    <source>
        <dbReference type="SAM" id="SignalP"/>
    </source>
</evidence>
<organism evidence="14">
    <name type="scientific">Pundamilia nyererei</name>
    <dbReference type="NCBI Taxonomy" id="303518"/>
    <lineage>
        <taxon>Eukaryota</taxon>
        <taxon>Metazoa</taxon>
        <taxon>Chordata</taxon>
        <taxon>Craniata</taxon>
        <taxon>Vertebrata</taxon>
        <taxon>Euteleostomi</taxon>
        <taxon>Actinopterygii</taxon>
        <taxon>Neopterygii</taxon>
        <taxon>Teleostei</taxon>
        <taxon>Neoteleostei</taxon>
        <taxon>Acanthomorphata</taxon>
        <taxon>Ovalentaria</taxon>
        <taxon>Cichlomorphae</taxon>
        <taxon>Cichliformes</taxon>
        <taxon>Cichlidae</taxon>
        <taxon>African cichlids</taxon>
        <taxon>Pseudocrenilabrinae</taxon>
        <taxon>Haplochromini</taxon>
        <taxon>Pundamilia</taxon>
    </lineage>
</organism>
<dbReference type="InterPro" id="IPR001545">
    <property type="entry name" value="Gonadotropin_bsu"/>
</dbReference>
<evidence type="ECO:0000256" key="11">
    <source>
        <dbReference type="ARBA" id="ARBA00081883"/>
    </source>
</evidence>
<sequence>MPLFALKSLLLCVLMVGAVYTCMLKNYTLWIEKQDCTQCVAINTTICSGYCYTQVTTSVMMTYQTRSCVPLSLVYRAAHIPGCPKDVNPQLYYPAAHCCSCRRCDTRTHRCVRTSRIPYDHFPHLPRALLQGHQTIHCFLSFTPSPAFHCNPNLVFHLTALSWQL</sequence>
<protein>
    <recommendedName>
        <fullName evidence="9">Gonadotropin subunit beta-2</fullName>
    </recommendedName>
    <alternativeName>
        <fullName evidence="10">GTH-II-beta</fullName>
    </alternativeName>
    <alternativeName>
        <fullName evidence="11">Gonadotropin beta-II chain</fullName>
    </alternativeName>
</protein>
<keyword evidence="6" id="KW-0372">Hormone</keyword>
<dbReference type="GO" id="GO:0010817">
    <property type="term" value="P:regulation of hormone levels"/>
    <property type="evidence" value="ECO:0007669"/>
    <property type="project" value="UniProtKB-ARBA"/>
</dbReference>
<dbReference type="Ensembl" id="ENSPNYT00000021630.1">
    <property type="protein sequence ID" value="ENSPNYP00000021121.1"/>
    <property type="gene ID" value="ENSPNYG00000015528.1"/>
</dbReference>
<dbReference type="PANTHER" id="PTHR11515:SF29">
    <property type="entry name" value="THYROTROPIN SUBUNIT BETA-LIKE"/>
    <property type="match status" value="1"/>
</dbReference>
<dbReference type="PANTHER" id="PTHR11515">
    <property type="entry name" value="GLYCOPROTEIN HORMONE BETA CHAIN"/>
    <property type="match status" value="1"/>
</dbReference>
<evidence type="ECO:0000256" key="4">
    <source>
        <dbReference type="ARBA" id="ARBA00011870"/>
    </source>
</evidence>
<evidence type="ECO:0000256" key="2">
    <source>
        <dbReference type="ARBA" id="ARBA00004613"/>
    </source>
</evidence>
<name>A0A3B4GI22_9CICH</name>
<dbReference type="GO" id="GO:0005737">
    <property type="term" value="C:cytoplasm"/>
    <property type="evidence" value="ECO:0007669"/>
    <property type="project" value="TreeGrafter"/>
</dbReference>
<dbReference type="AlphaFoldDB" id="A0A3B4GI22"/>
<keyword evidence="7" id="KW-1015">Disulfide bond</keyword>
<evidence type="ECO:0000256" key="9">
    <source>
        <dbReference type="ARBA" id="ARBA00069434"/>
    </source>
</evidence>
<feature type="signal peptide" evidence="12">
    <location>
        <begin position="1"/>
        <end position="21"/>
    </location>
</feature>
<reference evidence="14" key="1">
    <citation type="submission" date="2023-09" db="UniProtKB">
        <authorList>
            <consortium name="Ensembl"/>
        </authorList>
    </citation>
    <scope>IDENTIFICATION</scope>
</reference>
<dbReference type="InterPro" id="IPR018245">
    <property type="entry name" value="Gonadotropin_bsu_CS"/>
</dbReference>
<dbReference type="CDD" id="cd00069">
    <property type="entry name" value="GHB_like"/>
    <property type="match status" value="1"/>
</dbReference>
<comment type="function">
    <text evidence="1">Involved in gametogenesis and steroidogenesis.</text>
</comment>
<keyword evidence="8" id="KW-0325">Glycoprotein</keyword>
<comment type="subunit">
    <text evidence="4">Heterodimer of an alpha and a beta chain.</text>
</comment>
<dbReference type="FunFam" id="2.10.90.10:FF:000007">
    <property type="entry name" value="Luteinizing hormone beta subunit"/>
    <property type="match status" value="1"/>
</dbReference>
<feature type="chain" id="PRO_5017221538" description="Gonadotropin subunit beta-2" evidence="12">
    <location>
        <begin position="22"/>
        <end position="165"/>
    </location>
</feature>
<evidence type="ECO:0000256" key="10">
    <source>
        <dbReference type="ARBA" id="ARBA00077521"/>
    </source>
</evidence>
<comment type="subcellular location">
    <subcellularLocation>
        <location evidence="2">Secreted</location>
    </subcellularLocation>
</comment>
<proteinExistence type="inferred from homology"/>
<evidence type="ECO:0000259" key="13">
    <source>
        <dbReference type="Pfam" id="PF00007"/>
    </source>
</evidence>
<evidence type="ECO:0000256" key="3">
    <source>
        <dbReference type="ARBA" id="ARBA00006552"/>
    </source>
</evidence>
<evidence type="ECO:0000256" key="6">
    <source>
        <dbReference type="ARBA" id="ARBA00022702"/>
    </source>
</evidence>
<comment type="similarity">
    <text evidence="3">Belongs to the glycoprotein hormones subunit beta family.</text>
</comment>
<dbReference type="GO" id="GO:0005179">
    <property type="term" value="F:hormone activity"/>
    <property type="evidence" value="ECO:0007669"/>
    <property type="project" value="UniProtKB-KW"/>
</dbReference>
<dbReference type="SUPFAM" id="SSF57501">
    <property type="entry name" value="Cystine-knot cytokines"/>
    <property type="match status" value="1"/>
</dbReference>
<dbReference type="PROSITE" id="PS00261">
    <property type="entry name" value="GLYCO_HORMONE_BETA_1"/>
    <property type="match status" value="1"/>
</dbReference>
<dbReference type="SMART" id="SM00068">
    <property type="entry name" value="GHB"/>
    <property type="match status" value="1"/>
</dbReference>
<keyword evidence="12" id="KW-0732">Signal</keyword>
<dbReference type="InterPro" id="IPR029034">
    <property type="entry name" value="Cystine-knot_cytokine"/>
</dbReference>
<dbReference type="InterPro" id="IPR006208">
    <property type="entry name" value="Glyco_hormone_CN"/>
</dbReference>
<dbReference type="GeneTree" id="ENSGT00940000158152"/>
<evidence type="ECO:0000256" key="1">
    <source>
        <dbReference type="ARBA" id="ARBA00003920"/>
    </source>
</evidence>
<accession>A0A3B4GI22</accession>
<evidence type="ECO:0000313" key="14">
    <source>
        <dbReference type="Ensembl" id="ENSPNYP00000021121.1"/>
    </source>
</evidence>
<dbReference type="GO" id="GO:0007186">
    <property type="term" value="P:G protein-coupled receptor signaling pathway"/>
    <property type="evidence" value="ECO:0007669"/>
    <property type="project" value="TreeGrafter"/>
</dbReference>